<dbReference type="PANTHER" id="PTHR20842:SF0">
    <property type="entry name" value="ALPHA-ASPARTYL DIPEPTIDASE"/>
    <property type="match status" value="1"/>
</dbReference>
<organism evidence="2 3">
    <name type="scientific">Candidimonas humi</name>
    <dbReference type="NCBI Taxonomy" id="683355"/>
    <lineage>
        <taxon>Bacteria</taxon>
        <taxon>Pseudomonadati</taxon>
        <taxon>Pseudomonadota</taxon>
        <taxon>Betaproteobacteria</taxon>
        <taxon>Burkholderiales</taxon>
        <taxon>Alcaligenaceae</taxon>
        <taxon>Candidimonas</taxon>
    </lineage>
</organism>
<dbReference type="InterPro" id="IPR005320">
    <property type="entry name" value="Peptidase_S51"/>
</dbReference>
<comment type="caution">
    <text evidence="2">The sequence shown here is derived from an EMBL/GenBank/DDBJ whole genome shotgun (WGS) entry which is preliminary data.</text>
</comment>
<dbReference type="PANTHER" id="PTHR20842">
    <property type="entry name" value="PROTEASE S51 ALPHA-ASPARTYL DIPEPTIDASE"/>
    <property type="match status" value="1"/>
</dbReference>
<dbReference type="EMBL" id="JBHSBV010000003">
    <property type="protein sequence ID" value="MFC4201210.1"/>
    <property type="molecule type" value="Genomic_DNA"/>
</dbReference>
<evidence type="ECO:0000313" key="3">
    <source>
        <dbReference type="Proteomes" id="UP001595848"/>
    </source>
</evidence>
<proteinExistence type="predicted"/>
<keyword evidence="2" id="KW-0645">Protease</keyword>
<name>A0ABV8NW94_9BURK</name>
<dbReference type="Proteomes" id="UP001595848">
    <property type="component" value="Unassembled WGS sequence"/>
</dbReference>
<keyword evidence="2" id="KW-0224">Dipeptidase</keyword>
<dbReference type="NCBIfam" id="NF003642">
    <property type="entry name" value="PRK05282.1"/>
    <property type="match status" value="1"/>
</dbReference>
<dbReference type="Pfam" id="PF03575">
    <property type="entry name" value="Peptidase_S51"/>
    <property type="match status" value="1"/>
</dbReference>
<evidence type="ECO:0000313" key="2">
    <source>
        <dbReference type="EMBL" id="MFC4201210.1"/>
    </source>
</evidence>
<protein>
    <submittedName>
        <fullName evidence="2">Dipeptidase PepE</fullName>
        <ecNumber evidence="2">3.4.13.21</ecNumber>
    </submittedName>
</protein>
<dbReference type="RefSeq" id="WP_217963436.1">
    <property type="nucleotide sequence ID" value="NZ_JAHTBN010000002.1"/>
</dbReference>
<dbReference type="CDD" id="cd03146">
    <property type="entry name" value="GAT1_Peptidase_E"/>
    <property type="match status" value="1"/>
</dbReference>
<dbReference type="GO" id="GO:0016805">
    <property type="term" value="F:dipeptidase activity"/>
    <property type="evidence" value="ECO:0007669"/>
    <property type="project" value="UniProtKB-KW"/>
</dbReference>
<keyword evidence="3" id="KW-1185">Reference proteome</keyword>
<gene>
    <name evidence="2" type="primary">pepE</name>
    <name evidence="2" type="ORF">ACFOY1_09615</name>
</gene>
<sequence length="229" mass="24304">MELLLLSNSRSPDGGYLSHAQELIRAVAAGRKRVLFVPFAAVTFSWDQYTANVQAAMDPLGLVLTGAHAAGERDIAEAELIMVGGGNTFQLLKECRARGLLQALRARVAAGLPYIGWSAGSNLACPSICTTNDMPIVDPQGFDALGLVDFQINPHYTNALPAGHQGETRDQRIAEFLAANPQATVVGLPEGDWLRVSGTRTQLGGPFPARLFQGGREAAQISPEAVLAV</sequence>
<evidence type="ECO:0000256" key="1">
    <source>
        <dbReference type="ARBA" id="ARBA00022801"/>
    </source>
</evidence>
<accession>A0ABV8NW94</accession>
<keyword evidence="1 2" id="KW-0378">Hydrolase</keyword>
<reference evidence="3" key="1">
    <citation type="journal article" date="2019" name="Int. J. Syst. Evol. Microbiol.">
        <title>The Global Catalogue of Microorganisms (GCM) 10K type strain sequencing project: providing services to taxonomists for standard genome sequencing and annotation.</title>
        <authorList>
            <consortium name="The Broad Institute Genomics Platform"/>
            <consortium name="The Broad Institute Genome Sequencing Center for Infectious Disease"/>
            <person name="Wu L."/>
            <person name="Ma J."/>
        </authorList>
    </citation>
    <scope>NUCLEOTIDE SEQUENCE [LARGE SCALE GENOMIC DNA]</scope>
    <source>
        <strain evidence="3">LMG 24813</strain>
    </source>
</reference>
<dbReference type="EC" id="3.4.13.21" evidence="2"/>